<feature type="domain" description="Dienelactone hydrolase" evidence="1">
    <location>
        <begin position="18"/>
        <end position="227"/>
    </location>
</feature>
<accession>A0A917WEM5</accession>
<dbReference type="RefSeq" id="WP_028288024.1">
    <property type="nucleotide sequence ID" value="NZ_BMLF01000001.1"/>
</dbReference>
<keyword evidence="3" id="KW-1185">Reference proteome</keyword>
<dbReference type="GO" id="GO:0016787">
    <property type="term" value="F:hydrolase activity"/>
    <property type="evidence" value="ECO:0007669"/>
    <property type="project" value="InterPro"/>
</dbReference>
<evidence type="ECO:0000313" key="2">
    <source>
        <dbReference type="EMBL" id="GGL98525.1"/>
    </source>
</evidence>
<name>A0A917WEM5_9RHOB</name>
<dbReference type="InterPro" id="IPR002925">
    <property type="entry name" value="Dienelactn_hydro"/>
</dbReference>
<dbReference type="PANTHER" id="PTHR22946">
    <property type="entry name" value="DIENELACTONE HYDROLASE DOMAIN-CONTAINING PROTEIN-RELATED"/>
    <property type="match status" value="1"/>
</dbReference>
<protein>
    <recommendedName>
        <fullName evidence="1">Dienelactone hydrolase domain-containing protein</fullName>
    </recommendedName>
</protein>
<dbReference type="Gene3D" id="3.40.50.1820">
    <property type="entry name" value="alpha/beta hydrolase"/>
    <property type="match status" value="1"/>
</dbReference>
<evidence type="ECO:0000313" key="3">
    <source>
        <dbReference type="Proteomes" id="UP000649829"/>
    </source>
</evidence>
<organism evidence="2 3">
    <name type="scientific">Pseudooceanicola nanhaiensis</name>
    <dbReference type="NCBI Taxonomy" id="375761"/>
    <lineage>
        <taxon>Bacteria</taxon>
        <taxon>Pseudomonadati</taxon>
        <taxon>Pseudomonadota</taxon>
        <taxon>Alphaproteobacteria</taxon>
        <taxon>Rhodobacterales</taxon>
        <taxon>Paracoccaceae</taxon>
        <taxon>Pseudooceanicola</taxon>
    </lineage>
</organism>
<dbReference type="Proteomes" id="UP000649829">
    <property type="component" value="Unassembled WGS sequence"/>
</dbReference>
<dbReference type="EMBL" id="BMLF01000001">
    <property type="protein sequence ID" value="GGL98525.1"/>
    <property type="molecule type" value="Genomic_DNA"/>
</dbReference>
<evidence type="ECO:0000259" key="1">
    <source>
        <dbReference type="Pfam" id="PF01738"/>
    </source>
</evidence>
<reference evidence="2" key="2">
    <citation type="submission" date="2020-09" db="EMBL/GenBank/DDBJ databases">
        <authorList>
            <person name="Sun Q."/>
            <person name="Zhou Y."/>
        </authorList>
    </citation>
    <scope>NUCLEOTIDE SEQUENCE</scope>
    <source>
        <strain evidence="2">CGMCC 1.6293</strain>
    </source>
</reference>
<dbReference type="InterPro" id="IPR050261">
    <property type="entry name" value="FrsA_esterase"/>
</dbReference>
<dbReference type="AlphaFoldDB" id="A0A917WEM5"/>
<sequence>MVQTRSHSYSDGTTEYIGYLAEPEGDGPRPAVLIAPAFMGLRDFEMETARRLAELGYTALAMDYYGGGFRTEDRAEAAQKMQEVNGNRRMLADRMVCALEEMRGLPGVDGDRLAAMGYCLGGKAVLDLARTGADFRVALSLHGIFDKPNFATEQMKAAVVLLHGWDDGLAKPPAVVEIAEELTAHCPEWEILGFGHTDHAFTNPAGANHSEKAARRSWRWLTWTLEEHFG</sequence>
<reference evidence="2" key="1">
    <citation type="journal article" date="2014" name="Int. J. Syst. Evol. Microbiol.">
        <title>Complete genome sequence of Corynebacterium casei LMG S-19264T (=DSM 44701T), isolated from a smear-ripened cheese.</title>
        <authorList>
            <consortium name="US DOE Joint Genome Institute (JGI-PGF)"/>
            <person name="Walter F."/>
            <person name="Albersmeier A."/>
            <person name="Kalinowski J."/>
            <person name="Ruckert C."/>
        </authorList>
    </citation>
    <scope>NUCLEOTIDE SEQUENCE</scope>
    <source>
        <strain evidence="2">CGMCC 1.6293</strain>
    </source>
</reference>
<dbReference type="Pfam" id="PF01738">
    <property type="entry name" value="DLH"/>
    <property type="match status" value="1"/>
</dbReference>
<dbReference type="InterPro" id="IPR029058">
    <property type="entry name" value="AB_hydrolase_fold"/>
</dbReference>
<gene>
    <name evidence="2" type="ORF">GCM10011534_20630</name>
</gene>
<dbReference type="SUPFAM" id="SSF53474">
    <property type="entry name" value="alpha/beta-Hydrolases"/>
    <property type="match status" value="1"/>
</dbReference>
<proteinExistence type="predicted"/>
<dbReference type="PANTHER" id="PTHR22946:SF0">
    <property type="entry name" value="DIENELACTONE HYDROLASE DOMAIN-CONTAINING PROTEIN"/>
    <property type="match status" value="1"/>
</dbReference>
<comment type="caution">
    <text evidence="2">The sequence shown here is derived from an EMBL/GenBank/DDBJ whole genome shotgun (WGS) entry which is preliminary data.</text>
</comment>